<sequence>MSPAARRARRLVPVLLIVLVWLCLGGILGPFAGRLGEVATNDQAAFLPRSAESTEVIEEQKAFKQRESLPVIVVWTAEDGGTVASRRGEVTRALATLTDAPGLAGRASPAVLSSDKEALQGVVPLRPDLGDSLSPTLDRVREAADRVPGTTVRLAGPAATQADLSDAFSGIDGLLLGVALITVLVILLLVYRSVLLPLLIILGAVFALGVACAIVYVLADHGVVRVDGQVQGILSILVIGAATDYALLLTARFREELGAREDRFAAARAALRRSWSTIAASAATVALGLLALLLSDLTNNRALGPVGAVGIVCAVLSTLTFLPAVLALLGRAAFWPAKPKAHRERGTANGSGKDTASDTGQDSGPDNRQDSGQGSGPGSGSGSRQGSGPDSRQGSGQDSGPDSRQEEGGVGGQGLWPRVAGLVDRAPRRVWAFTLVALLACAAFAPTLSSKGVPLDETFVNDAPSVAAQQTLGQHFPGGSGNPTVIIAEADRYEEVLAAARDTRGVDSAAGVSDSGRPGGKPQEVDGRVRIDATLAGPADGEAAQNTVARLREAVHAVPDADALVGGYTAQRYDTLRTAEHDRTLIVPVVLAIILVILMGLLRSLVMPVLLVATVALSFLATLGVSSLVFTHVFGFTGTDPSVPLYGFVFLVALGVDYNIFLMSRAREETLRFGVRQGVLRALVATGGVITSAGVVLAATFAALGVIPLAFLVQVAFIVAFGVLLDTLAVRSLLVPALVRDAGPRAWWPARFGGSAEREDRTHP</sequence>
<feature type="transmembrane region" description="Helical" evidence="8">
    <location>
        <begin position="709"/>
        <end position="730"/>
    </location>
</feature>
<gene>
    <name evidence="10" type="ORF">SGM_6607</name>
</gene>
<dbReference type="GO" id="GO:0005886">
    <property type="term" value="C:plasma membrane"/>
    <property type="evidence" value="ECO:0007669"/>
    <property type="project" value="UniProtKB-SubCell"/>
</dbReference>
<dbReference type="Proteomes" id="UP000003022">
    <property type="component" value="Unassembled WGS sequence"/>
</dbReference>
<feature type="transmembrane region" description="Helical" evidence="8">
    <location>
        <begin position="430"/>
        <end position="449"/>
    </location>
</feature>
<dbReference type="InterPro" id="IPR004869">
    <property type="entry name" value="MMPL_dom"/>
</dbReference>
<feature type="transmembrane region" description="Helical" evidence="8">
    <location>
        <begin position="306"/>
        <end position="330"/>
    </location>
</feature>
<evidence type="ECO:0000313" key="11">
    <source>
        <dbReference type="Proteomes" id="UP000003022"/>
    </source>
</evidence>
<feature type="region of interest" description="Disordered" evidence="7">
    <location>
        <begin position="339"/>
        <end position="414"/>
    </location>
</feature>
<feature type="compositionally biased region" description="Low complexity" evidence="7">
    <location>
        <begin position="386"/>
        <end position="400"/>
    </location>
</feature>
<keyword evidence="6 8" id="KW-0472">Membrane</keyword>
<dbReference type="STRING" id="996637.SGM_6607"/>
<reference evidence="10 11" key="1">
    <citation type="journal article" date="2011" name="J. Bacteriol.">
        <title>Draft genome sequence of the marine bacterium Streptomyces griseoaurantiacus M045, which produces novel manumycin-type antibiotics with a pABA core component.</title>
        <authorList>
            <person name="Li F."/>
            <person name="Jiang P."/>
            <person name="Zheng H."/>
            <person name="Wang S."/>
            <person name="Zhao G."/>
            <person name="Qin S."/>
            <person name="Liu Z."/>
        </authorList>
    </citation>
    <scope>NUCLEOTIDE SEQUENCE [LARGE SCALE GENOMIC DNA]</scope>
    <source>
        <strain evidence="10 11">M045</strain>
    </source>
</reference>
<evidence type="ECO:0000256" key="8">
    <source>
        <dbReference type="SAM" id="Phobius"/>
    </source>
</evidence>
<evidence type="ECO:0000256" key="3">
    <source>
        <dbReference type="ARBA" id="ARBA00022475"/>
    </source>
</evidence>
<feature type="compositionally biased region" description="Polar residues" evidence="7">
    <location>
        <begin position="348"/>
        <end position="366"/>
    </location>
</feature>
<evidence type="ECO:0000256" key="2">
    <source>
        <dbReference type="ARBA" id="ARBA00010157"/>
    </source>
</evidence>
<keyword evidence="5 8" id="KW-1133">Transmembrane helix</keyword>
<evidence type="ECO:0000313" key="10">
    <source>
        <dbReference type="EMBL" id="EGG43467.1"/>
    </source>
</evidence>
<proteinExistence type="inferred from homology"/>
<dbReference type="eggNOG" id="COG2409">
    <property type="taxonomic scope" value="Bacteria"/>
</dbReference>
<feature type="transmembrane region" description="Helical" evidence="8">
    <location>
        <begin position="12"/>
        <end position="32"/>
    </location>
</feature>
<evidence type="ECO:0000256" key="6">
    <source>
        <dbReference type="ARBA" id="ARBA00023136"/>
    </source>
</evidence>
<dbReference type="AlphaFoldDB" id="F3NTB4"/>
<feature type="domain" description="SSD" evidence="9">
    <location>
        <begin position="612"/>
        <end position="740"/>
    </location>
</feature>
<feature type="transmembrane region" description="Helical" evidence="8">
    <location>
        <begin position="643"/>
        <end position="661"/>
    </location>
</feature>
<feature type="transmembrane region" description="Helical" evidence="8">
    <location>
        <begin position="682"/>
        <end position="703"/>
    </location>
</feature>
<name>F3NTB4_9ACTN</name>
<dbReference type="RefSeq" id="WP_006144570.1">
    <property type="nucleotide sequence ID" value="NZ_AEYX01000046.1"/>
</dbReference>
<feature type="transmembrane region" description="Helical" evidence="8">
    <location>
        <begin position="585"/>
        <end position="602"/>
    </location>
</feature>
<dbReference type="Gene3D" id="1.20.1640.10">
    <property type="entry name" value="Multidrug efflux transporter AcrB transmembrane domain"/>
    <property type="match status" value="2"/>
</dbReference>
<evidence type="ECO:0000259" key="9">
    <source>
        <dbReference type="PROSITE" id="PS50156"/>
    </source>
</evidence>
<keyword evidence="3" id="KW-1003">Cell membrane</keyword>
<feature type="transmembrane region" description="Helical" evidence="8">
    <location>
        <begin position="609"/>
        <end position="631"/>
    </location>
</feature>
<protein>
    <submittedName>
        <fullName evidence="10">Transmembrane transport protein</fullName>
    </submittedName>
</protein>
<dbReference type="PANTHER" id="PTHR33406">
    <property type="entry name" value="MEMBRANE PROTEIN MJ1562-RELATED"/>
    <property type="match status" value="1"/>
</dbReference>
<comment type="caution">
    <text evidence="10">The sequence shown here is derived from an EMBL/GenBank/DDBJ whole genome shotgun (WGS) entry which is preliminary data.</text>
</comment>
<dbReference type="InterPro" id="IPR000731">
    <property type="entry name" value="SSD"/>
</dbReference>
<accession>F3NTB4</accession>
<dbReference type="InterPro" id="IPR050545">
    <property type="entry name" value="Mycobact_MmpL"/>
</dbReference>
<evidence type="ECO:0000256" key="4">
    <source>
        <dbReference type="ARBA" id="ARBA00022692"/>
    </source>
</evidence>
<evidence type="ECO:0000256" key="7">
    <source>
        <dbReference type="SAM" id="MobiDB-lite"/>
    </source>
</evidence>
<evidence type="ECO:0000256" key="5">
    <source>
        <dbReference type="ARBA" id="ARBA00022989"/>
    </source>
</evidence>
<organism evidence="10 11">
    <name type="scientific">Streptomyces griseoaurantiacus M045</name>
    <dbReference type="NCBI Taxonomy" id="996637"/>
    <lineage>
        <taxon>Bacteria</taxon>
        <taxon>Bacillati</taxon>
        <taxon>Actinomycetota</taxon>
        <taxon>Actinomycetes</taxon>
        <taxon>Kitasatosporales</taxon>
        <taxon>Streptomycetaceae</taxon>
        <taxon>Streptomyces</taxon>
        <taxon>Streptomyces aurantiacus group</taxon>
    </lineage>
</organism>
<evidence type="ECO:0000256" key="1">
    <source>
        <dbReference type="ARBA" id="ARBA00004651"/>
    </source>
</evidence>
<feature type="transmembrane region" description="Helical" evidence="8">
    <location>
        <begin position="231"/>
        <end position="253"/>
    </location>
</feature>
<feature type="transmembrane region" description="Helical" evidence="8">
    <location>
        <begin position="274"/>
        <end position="294"/>
    </location>
</feature>
<dbReference type="SUPFAM" id="SSF82866">
    <property type="entry name" value="Multidrug efflux transporter AcrB transmembrane domain"/>
    <property type="match status" value="2"/>
</dbReference>
<feature type="compositionally biased region" description="Gly residues" evidence="7">
    <location>
        <begin position="373"/>
        <end position="385"/>
    </location>
</feature>
<dbReference type="PANTHER" id="PTHR33406:SF6">
    <property type="entry name" value="MEMBRANE PROTEIN YDGH-RELATED"/>
    <property type="match status" value="1"/>
</dbReference>
<comment type="similarity">
    <text evidence="2">Belongs to the resistance-nodulation-cell division (RND) (TC 2.A.6) family. MmpL subfamily.</text>
</comment>
<dbReference type="EMBL" id="AEYX01000046">
    <property type="protein sequence ID" value="EGG43467.1"/>
    <property type="molecule type" value="Genomic_DNA"/>
</dbReference>
<comment type="subcellular location">
    <subcellularLocation>
        <location evidence="1">Cell membrane</location>
        <topology evidence="1">Multi-pass membrane protein</topology>
    </subcellularLocation>
</comment>
<feature type="transmembrane region" description="Helical" evidence="8">
    <location>
        <begin position="173"/>
        <end position="191"/>
    </location>
</feature>
<feature type="transmembrane region" description="Helical" evidence="8">
    <location>
        <begin position="198"/>
        <end position="219"/>
    </location>
</feature>
<keyword evidence="11" id="KW-1185">Reference proteome</keyword>
<dbReference type="PROSITE" id="PS50156">
    <property type="entry name" value="SSD"/>
    <property type="match status" value="1"/>
</dbReference>
<keyword evidence="4 8" id="KW-0812">Transmembrane</keyword>
<dbReference type="Pfam" id="PF03176">
    <property type="entry name" value="MMPL"/>
    <property type="match status" value="2"/>
</dbReference>